<protein>
    <submittedName>
        <fullName evidence="1">Uncharacterized protein</fullName>
    </submittedName>
</protein>
<evidence type="ECO:0000313" key="2">
    <source>
        <dbReference type="Proteomes" id="UP000241858"/>
    </source>
</evidence>
<sequence length="77" mass="8464">MSNKSNHIQRRLGFLKVHKMECQITTISGAKFIGIVASFDDTSIVLCPVDNSDPADLMTISMFGLESITSINQDLFA</sequence>
<dbReference type="Proteomes" id="UP000241858">
    <property type="component" value="Unassembled WGS sequence"/>
</dbReference>
<dbReference type="AlphaFoldDB" id="A0A2T3HWD6"/>
<proteinExistence type="predicted"/>
<name>A0A2T3HWD6_9GAMM</name>
<accession>A0A2T3HWD6</accession>
<comment type="caution">
    <text evidence="1">The sequence shown here is derived from an EMBL/GenBank/DDBJ whole genome shotgun (WGS) entry which is preliminary data.</text>
</comment>
<dbReference type="RefSeq" id="WP_060996926.1">
    <property type="nucleotide sequence ID" value="NZ_LNQZ01000002.1"/>
</dbReference>
<reference evidence="1 2" key="1">
    <citation type="submission" date="2018-03" db="EMBL/GenBank/DDBJ databases">
        <title>Whole genome sequencing of Histamine producing bacteria.</title>
        <authorList>
            <person name="Butler K."/>
        </authorList>
    </citation>
    <scope>NUCLEOTIDE SEQUENCE [LARGE SCALE GENOMIC DNA]</scope>
    <source>
        <strain evidence="1 2">DSM 23343</strain>
    </source>
</reference>
<dbReference type="OrthoDB" id="9962415at2"/>
<dbReference type="EMBL" id="PYLY01000025">
    <property type="protein sequence ID" value="PSU03220.1"/>
    <property type="molecule type" value="Genomic_DNA"/>
</dbReference>
<evidence type="ECO:0000313" key="1">
    <source>
        <dbReference type="EMBL" id="PSU03220.1"/>
    </source>
</evidence>
<gene>
    <name evidence="1" type="ORF">C0W81_12470</name>
</gene>
<organism evidence="1 2">
    <name type="scientific">Photobacterium aquimaris</name>
    <dbReference type="NCBI Taxonomy" id="512643"/>
    <lineage>
        <taxon>Bacteria</taxon>
        <taxon>Pseudomonadati</taxon>
        <taxon>Pseudomonadota</taxon>
        <taxon>Gammaproteobacteria</taxon>
        <taxon>Vibrionales</taxon>
        <taxon>Vibrionaceae</taxon>
        <taxon>Photobacterium</taxon>
    </lineage>
</organism>